<gene>
    <name evidence="1" type="ORF">S03H2_30875</name>
</gene>
<reference evidence="1" key="1">
    <citation type="journal article" date="2014" name="Front. Microbiol.">
        <title>High frequency of phylogenetically diverse reductive dehalogenase-homologous genes in deep subseafloor sedimentary metagenomes.</title>
        <authorList>
            <person name="Kawai M."/>
            <person name="Futagami T."/>
            <person name="Toyoda A."/>
            <person name="Takaki Y."/>
            <person name="Nishi S."/>
            <person name="Hori S."/>
            <person name="Arai W."/>
            <person name="Tsubouchi T."/>
            <person name="Morono Y."/>
            <person name="Uchiyama I."/>
            <person name="Ito T."/>
            <person name="Fujiyama A."/>
            <person name="Inagaki F."/>
            <person name="Takami H."/>
        </authorList>
    </citation>
    <scope>NUCLEOTIDE SEQUENCE</scope>
    <source>
        <strain evidence="1">Expedition CK06-06</strain>
    </source>
</reference>
<dbReference type="EMBL" id="BARU01018697">
    <property type="protein sequence ID" value="GAH59453.1"/>
    <property type="molecule type" value="Genomic_DNA"/>
</dbReference>
<proteinExistence type="predicted"/>
<dbReference type="AlphaFoldDB" id="X1IPL2"/>
<sequence>KNEFKAVPPYAQIEEKLAYSEASKGLKAHTKWLYVAFRLKYKGNNARDITFTEKEAKKITDWRTFRADYRKLIERGFIDLIKRGGFYKKKHIFGLSNRWRKYGTKDFVKKKVCRRSESRLYIIVIEK</sequence>
<comment type="caution">
    <text evidence="1">The sequence shown here is derived from an EMBL/GenBank/DDBJ whole genome shotgun (WGS) entry which is preliminary data.</text>
</comment>
<name>X1IPL2_9ZZZZ</name>
<feature type="non-terminal residue" evidence="1">
    <location>
        <position position="1"/>
    </location>
</feature>
<protein>
    <submittedName>
        <fullName evidence="1">Uncharacterized protein</fullName>
    </submittedName>
</protein>
<evidence type="ECO:0000313" key="1">
    <source>
        <dbReference type="EMBL" id="GAH59453.1"/>
    </source>
</evidence>
<accession>X1IPL2</accession>
<organism evidence="1">
    <name type="scientific">marine sediment metagenome</name>
    <dbReference type="NCBI Taxonomy" id="412755"/>
    <lineage>
        <taxon>unclassified sequences</taxon>
        <taxon>metagenomes</taxon>
        <taxon>ecological metagenomes</taxon>
    </lineage>
</organism>